<dbReference type="EMBL" id="MN740269">
    <property type="protein sequence ID" value="QHT96908.1"/>
    <property type="molecule type" value="Genomic_DNA"/>
</dbReference>
<evidence type="ECO:0000313" key="2">
    <source>
        <dbReference type="EMBL" id="QHT96908.1"/>
    </source>
</evidence>
<keyword evidence="1" id="KW-0472">Membrane</keyword>
<keyword evidence="1" id="KW-0812">Transmembrane</keyword>
<reference evidence="2" key="1">
    <citation type="journal article" date="2020" name="Nature">
        <title>Giant virus diversity and host interactions through global metagenomics.</title>
        <authorList>
            <person name="Schulz F."/>
            <person name="Roux S."/>
            <person name="Paez-Espino D."/>
            <person name="Jungbluth S."/>
            <person name="Walsh D.A."/>
            <person name="Denef V.J."/>
            <person name="McMahon K.D."/>
            <person name="Konstantinidis K.T."/>
            <person name="Eloe-Fadrosh E.A."/>
            <person name="Kyrpides N.C."/>
            <person name="Woyke T."/>
        </authorList>
    </citation>
    <scope>NUCLEOTIDE SEQUENCE</scope>
    <source>
        <strain evidence="2">GVMAG-M-3300024336-7</strain>
    </source>
</reference>
<protein>
    <submittedName>
        <fullName evidence="2">Uncharacterized protein</fullName>
    </submittedName>
</protein>
<feature type="transmembrane region" description="Helical" evidence="1">
    <location>
        <begin position="32"/>
        <end position="51"/>
    </location>
</feature>
<sequence length="62" mass="6967">MSNEYFYRVGLGISGIASIIISIRKCVHHNKPLLITGIHIFLLGFIFSNMVKDGLCLKKRCS</sequence>
<accession>A0A6C0IUK8</accession>
<dbReference type="AlphaFoldDB" id="A0A6C0IUK8"/>
<name>A0A6C0IUK8_9ZZZZ</name>
<organism evidence="2">
    <name type="scientific">viral metagenome</name>
    <dbReference type="NCBI Taxonomy" id="1070528"/>
    <lineage>
        <taxon>unclassified sequences</taxon>
        <taxon>metagenomes</taxon>
        <taxon>organismal metagenomes</taxon>
    </lineage>
</organism>
<proteinExistence type="predicted"/>
<evidence type="ECO:0000256" key="1">
    <source>
        <dbReference type="SAM" id="Phobius"/>
    </source>
</evidence>
<keyword evidence="1" id="KW-1133">Transmembrane helix</keyword>
<feature type="transmembrane region" description="Helical" evidence="1">
    <location>
        <begin position="6"/>
        <end position="23"/>
    </location>
</feature>